<feature type="transmembrane region" description="Helical" evidence="1">
    <location>
        <begin position="51"/>
        <end position="72"/>
    </location>
</feature>
<gene>
    <name evidence="2" type="ORF">IAE60_00415</name>
</gene>
<keyword evidence="1" id="KW-0812">Transmembrane</keyword>
<accession>A0A7G9TCX0</accession>
<keyword evidence="1" id="KW-0472">Membrane</keyword>
<name>A0A7G9TCX0_PSEMX</name>
<evidence type="ECO:0000256" key="1">
    <source>
        <dbReference type="SAM" id="Phobius"/>
    </source>
</evidence>
<dbReference type="Proteomes" id="UP000515838">
    <property type="component" value="Chromosome"/>
</dbReference>
<reference evidence="2 3" key="1">
    <citation type="submission" date="2020-08" db="EMBL/GenBank/DDBJ databases">
        <title>Streptomycin Non-resistant strain, P. mexicana.</title>
        <authorList>
            <person name="Ganesh-Kumar S."/>
            <person name="Zhe T."/>
            <person name="Yu Z."/>
            <person name="Min Y."/>
        </authorList>
    </citation>
    <scope>NUCLEOTIDE SEQUENCE [LARGE SCALE GENOMIC DNA]</scope>
    <source>
        <strain evidence="2 3">GTZY2</strain>
    </source>
</reference>
<dbReference type="AlphaFoldDB" id="A0A7G9TCX0"/>
<sequence>MPLGDVAGEAMSGTFRFIARIVFEIVVDVILRGTGAMILRLLRPKHDPGETAAMMTGLVFWGTAITLFFLVFRMGR</sequence>
<organism evidence="2 3">
    <name type="scientific">Pseudoxanthomonas mexicana</name>
    <dbReference type="NCBI Taxonomy" id="128785"/>
    <lineage>
        <taxon>Bacteria</taxon>
        <taxon>Pseudomonadati</taxon>
        <taxon>Pseudomonadota</taxon>
        <taxon>Gammaproteobacteria</taxon>
        <taxon>Lysobacterales</taxon>
        <taxon>Lysobacteraceae</taxon>
        <taxon>Pseudoxanthomonas</taxon>
    </lineage>
</organism>
<dbReference type="RefSeq" id="WP_187573429.1">
    <property type="nucleotide sequence ID" value="NZ_CP060731.1"/>
</dbReference>
<evidence type="ECO:0000313" key="2">
    <source>
        <dbReference type="EMBL" id="QNN77945.1"/>
    </source>
</evidence>
<feature type="transmembrane region" description="Helical" evidence="1">
    <location>
        <begin position="21"/>
        <end position="39"/>
    </location>
</feature>
<proteinExistence type="predicted"/>
<keyword evidence="1" id="KW-1133">Transmembrane helix</keyword>
<evidence type="ECO:0000313" key="3">
    <source>
        <dbReference type="Proteomes" id="UP000515838"/>
    </source>
</evidence>
<dbReference type="EMBL" id="CP060731">
    <property type="protein sequence ID" value="QNN77945.1"/>
    <property type="molecule type" value="Genomic_DNA"/>
</dbReference>
<protein>
    <submittedName>
        <fullName evidence="2">Uncharacterized protein</fullName>
    </submittedName>
</protein>
<dbReference type="GeneID" id="81469404"/>